<dbReference type="AlphaFoldDB" id="K2R5S7"/>
<evidence type="ECO:0000313" key="2">
    <source>
        <dbReference type="Proteomes" id="UP000007129"/>
    </source>
</evidence>
<organism evidence="1 2">
    <name type="scientific">Macrophomina phaseolina (strain MS6)</name>
    <name type="common">Charcoal rot fungus</name>
    <dbReference type="NCBI Taxonomy" id="1126212"/>
    <lineage>
        <taxon>Eukaryota</taxon>
        <taxon>Fungi</taxon>
        <taxon>Dikarya</taxon>
        <taxon>Ascomycota</taxon>
        <taxon>Pezizomycotina</taxon>
        <taxon>Dothideomycetes</taxon>
        <taxon>Dothideomycetes incertae sedis</taxon>
        <taxon>Botryosphaeriales</taxon>
        <taxon>Botryosphaeriaceae</taxon>
        <taxon>Macrophomina</taxon>
    </lineage>
</organism>
<dbReference type="EMBL" id="AHHD01000227">
    <property type="protein sequence ID" value="EKG17741.1"/>
    <property type="molecule type" value="Genomic_DNA"/>
</dbReference>
<accession>K2R5S7</accession>
<proteinExistence type="predicted"/>
<protein>
    <submittedName>
        <fullName evidence="1">Uncharacterized protein</fullName>
    </submittedName>
</protein>
<dbReference type="InParanoid" id="K2R5S7"/>
<sequence length="143" mass="15762">MMRMVTSCTPASCLPLARPPSAGLRRPSLSMASVSILTGKKILRANWTGRWPALRTWHAMTTSRIPQSRLNSTTRGDLTAPLSDSAFATPTCKMPSRRSQLCSPRMPGCTACFNSSSQRWLRIRMLLVLLSSSWPILTRGAAR</sequence>
<name>K2R5S7_MACPH</name>
<reference evidence="1 2" key="1">
    <citation type="journal article" date="2012" name="BMC Genomics">
        <title>Tools to kill: Genome of one of the most destructive plant pathogenic fungi Macrophomina phaseolina.</title>
        <authorList>
            <person name="Islam M.S."/>
            <person name="Haque M.S."/>
            <person name="Islam M.M."/>
            <person name="Emdad E.M."/>
            <person name="Halim A."/>
            <person name="Hossen Q.M.M."/>
            <person name="Hossain M.Z."/>
            <person name="Ahmed B."/>
            <person name="Rahim S."/>
            <person name="Rahman M.S."/>
            <person name="Alam M.M."/>
            <person name="Hou S."/>
            <person name="Wan X."/>
            <person name="Saito J.A."/>
            <person name="Alam M."/>
        </authorList>
    </citation>
    <scope>NUCLEOTIDE SEQUENCE [LARGE SCALE GENOMIC DNA]</scope>
    <source>
        <strain evidence="1 2">MS6</strain>
    </source>
</reference>
<dbReference type="VEuPathDB" id="FungiDB:MPH_05021"/>
<dbReference type="Proteomes" id="UP000007129">
    <property type="component" value="Unassembled WGS sequence"/>
</dbReference>
<dbReference type="HOGENOM" id="CLU_1806536_0_0_1"/>
<gene>
    <name evidence="1" type="ORF">MPH_05021</name>
</gene>
<evidence type="ECO:0000313" key="1">
    <source>
        <dbReference type="EMBL" id="EKG17741.1"/>
    </source>
</evidence>
<comment type="caution">
    <text evidence="1">The sequence shown here is derived from an EMBL/GenBank/DDBJ whole genome shotgun (WGS) entry which is preliminary data.</text>
</comment>